<dbReference type="AlphaFoldDB" id="A0A0C9TF00"/>
<sequence length="78" mass="8513">MCDVDDRLDSRVEGGILGSKRGELGFSAVHVGPANLQRAGRPYQCFTLSCTPFNVSGRKIFQGTSAPSLSQIMVRRRL</sequence>
<name>A0A0C9TF00_PAXIN</name>
<dbReference type="EMBL" id="KN820683">
    <property type="protein sequence ID" value="KIJ05836.1"/>
    <property type="molecule type" value="Genomic_DNA"/>
</dbReference>
<evidence type="ECO:0000313" key="2">
    <source>
        <dbReference type="Proteomes" id="UP000053647"/>
    </source>
</evidence>
<reference evidence="1 2" key="1">
    <citation type="submission" date="2014-06" db="EMBL/GenBank/DDBJ databases">
        <authorList>
            <consortium name="DOE Joint Genome Institute"/>
            <person name="Kuo A."/>
            <person name="Kohler A."/>
            <person name="Nagy L.G."/>
            <person name="Floudas D."/>
            <person name="Copeland A."/>
            <person name="Barry K.W."/>
            <person name="Cichocki N."/>
            <person name="Veneault-Fourrey C."/>
            <person name="LaButti K."/>
            <person name="Lindquist E.A."/>
            <person name="Lipzen A."/>
            <person name="Lundell T."/>
            <person name="Morin E."/>
            <person name="Murat C."/>
            <person name="Sun H."/>
            <person name="Tunlid A."/>
            <person name="Henrissat B."/>
            <person name="Grigoriev I.V."/>
            <person name="Hibbett D.S."/>
            <person name="Martin F."/>
            <person name="Nordberg H.P."/>
            <person name="Cantor M.N."/>
            <person name="Hua S.X."/>
        </authorList>
    </citation>
    <scope>NUCLEOTIDE SEQUENCE [LARGE SCALE GENOMIC DNA]</scope>
    <source>
        <strain evidence="1 2">ATCC 200175</strain>
    </source>
</reference>
<evidence type="ECO:0000313" key="1">
    <source>
        <dbReference type="EMBL" id="KIJ05836.1"/>
    </source>
</evidence>
<keyword evidence="2" id="KW-1185">Reference proteome</keyword>
<proteinExistence type="predicted"/>
<accession>A0A0C9TF00</accession>
<dbReference type="Proteomes" id="UP000053647">
    <property type="component" value="Unassembled WGS sequence"/>
</dbReference>
<reference evidence="2" key="2">
    <citation type="submission" date="2015-01" db="EMBL/GenBank/DDBJ databases">
        <title>Evolutionary Origins and Diversification of the Mycorrhizal Mutualists.</title>
        <authorList>
            <consortium name="DOE Joint Genome Institute"/>
            <consortium name="Mycorrhizal Genomics Consortium"/>
            <person name="Kohler A."/>
            <person name="Kuo A."/>
            <person name="Nagy L.G."/>
            <person name="Floudas D."/>
            <person name="Copeland A."/>
            <person name="Barry K.W."/>
            <person name="Cichocki N."/>
            <person name="Veneault-Fourrey C."/>
            <person name="LaButti K."/>
            <person name="Lindquist E.A."/>
            <person name="Lipzen A."/>
            <person name="Lundell T."/>
            <person name="Morin E."/>
            <person name="Murat C."/>
            <person name="Riley R."/>
            <person name="Ohm R."/>
            <person name="Sun H."/>
            <person name="Tunlid A."/>
            <person name="Henrissat B."/>
            <person name="Grigoriev I.V."/>
            <person name="Hibbett D.S."/>
            <person name="Martin F."/>
        </authorList>
    </citation>
    <scope>NUCLEOTIDE SEQUENCE [LARGE SCALE GENOMIC DNA]</scope>
    <source>
        <strain evidence="2">ATCC 200175</strain>
    </source>
</reference>
<gene>
    <name evidence="1" type="ORF">PAXINDRAFT_20932</name>
</gene>
<protein>
    <submittedName>
        <fullName evidence="1">Unplaced genomic scaffold PAXINscaffold_1361, whole genome shotgun sequence</fullName>
    </submittedName>
</protein>
<organism evidence="1 2">
    <name type="scientific">Paxillus involutus ATCC 200175</name>
    <dbReference type="NCBI Taxonomy" id="664439"/>
    <lineage>
        <taxon>Eukaryota</taxon>
        <taxon>Fungi</taxon>
        <taxon>Dikarya</taxon>
        <taxon>Basidiomycota</taxon>
        <taxon>Agaricomycotina</taxon>
        <taxon>Agaricomycetes</taxon>
        <taxon>Agaricomycetidae</taxon>
        <taxon>Boletales</taxon>
        <taxon>Paxilineae</taxon>
        <taxon>Paxillaceae</taxon>
        <taxon>Paxillus</taxon>
    </lineage>
</organism>
<dbReference type="HOGENOM" id="CLU_2622701_0_0_1"/>